<evidence type="ECO:0000256" key="1">
    <source>
        <dbReference type="ARBA" id="ARBA00008354"/>
    </source>
</evidence>
<dbReference type="Pfam" id="PF22794">
    <property type="entry name" value="jr-ZPR1"/>
    <property type="match status" value="2"/>
</dbReference>
<evidence type="ECO:0000256" key="3">
    <source>
        <dbReference type="ARBA" id="ARBA00022737"/>
    </source>
</evidence>
<gene>
    <name evidence="8" type="ORF">OTU49_009893</name>
</gene>
<dbReference type="InterPro" id="IPR040141">
    <property type="entry name" value="ZPR1"/>
</dbReference>
<keyword evidence="5" id="KW-0862">Zinc</keyword>
<dbReference type="GO" id="GO:0008270">
    <property type="term" value="F:zinc ion binding"/>
    <property type="evidence" value="ECO:0007669"/>
    <property type="project" value="UniProtKB-KW"/>
</dbReference>
<dbReference type="FunFam" id="2.20.25.420:FF:000001">
    <property type="entry name" value="Zinc finger protein ZPR1"/>
    <property type="match status" value="1"/>
</dbReference>
<dbReference type="FunFam" id="2.60.120.1040:FF:000003">
    <property type="entry name" value="Zinc finger protein zpr1"/>
    <property type="match status" value="1"/>
</dbReference>
<dbReference type="InterPro" id="IPR056180">
    <property type="entry name" value="ZPR1_jr_dom"/>
</dbReference>
<dbReference type="InterPro" id="IPR042451">
    <property type="entry name" value="ZPR1_A/B_dom"/>
</dbReference>
<evidence type="ECO:0000313" key="9">
    <source>
        <dbReference type="Proteomes" id="UP001445076"/>
    </source>
</evidence>
<dbReference type="NCBIfam" id="TIGR00310">
    <property type="entry name" value="ZPR1_znf"/>
    <property type="match status" value="2"/>
</dbReference>
<feature type="region of interest" description="Disordered" evidence="6">
    <location>
        <begin position="221"/>
        <end position="243"/>
    </location>
</feature>
<protein>
    <recommendedName>
        <fullName evidence="7">Zinc finger ZPR1-type domain-containing protein</fullName>
    </recommendedName>
</protein>
<keyword evidence="3" id="KW-0677">Repeat</keyword>
<evidence type="ECO:0000259" key="7">
    <source>
        <dbReference type="SMART" id="SM00709"/>
    </source>
</evidence>
<dbReference type="Proteomes" id="UP001445076">
    <property type="component" value="Unassembled WGS sequence"/>
</dbReference>
<dbReference type="SMART" id="SM00709">
    <property type="entry name" value="Zpr1"/>
    <property type="match status" value="2"/>
</dbReference>
<dbReference type="Gene3D" id="2.20.25.420">
    <property type="entry name" value="ZPR1, zinc finger domain"/>
    <property type="match status" value="2"/>
</dbReference>
<sequence length="465" mass="52387">MEELQPIYVDLASESDDPHVTVVASLCMSCDKMGTTRLLMTRIPHYKDVILTSFECDYCGNKNTGFQLGQVQEQGVRYELYLENEDDLSRQVVRSGHATVSVPEVQLEIPGNTDKGEVTTVEGILRRTIEELNQDQSARRMEQREVADQIDDFIDKILGLLTLNEAFTLIVDDPSGNSFVENPLAPHVDPQLKKKVYKRTPEQNTQLGLSEDDVVEKKLDSVSEEIEKKDTSKDEELTKKKDKEDAENIKDEVLVFSTLCDRCSVPTKTNMKIVKIPYFKEVIIMAMHCESCGHRTNEVKSGTGVSDLGKRITLKITDPTDLARDVLKSETCELSIPELDFCVGGGLIGGKFTTLEGLLMNIREDLDSNPFLMGDSIEKNRKVIVDKLLDDLEMVIKGNLMVTFIMDDPAGNSYLQNVYAPDDDPEMTIEEYERTFEQNEELGLNDMKTENYTDDSTCNDISELS</sequence>
<dbReference type="PANTHER" id="PTHR10876">
    <property type="entry name" value="ZINC FINGER PROTEIN ZPR1"/>
    <property type="match status" value="1"/>
</dbReference>
<evidence type="ECO:0000256" key="2">
    <source>
        <dbReference type="ARBA" id="ARBA00022723"/>
    </source>
</evidence>
<organism evidence="8 9">
    <name type="scientific">Cherax quadricarinatus</name>
    <name type="common">Australian red claw crayfish</name>
    <dbReference type="NCBI Taxonomy" id="27406"/>
    <lineage>
        <taxon>Eukaryota</taxon>
        <taxon>Metazoa</taxon>
        <taxon>Ecdysozoa</taxon>
        <taxon>Arthropoda</taxon>
        <taxon>Crustacea</taxon>
        <taxon>Multicrustacea</taxon>
        <taxon>Malacostraca</taxon>
        <taxon>Eumalacostraca</taxon>
        <taxon>Eucarida</taxon>
        <taxon>Decapoda</taxon>
        <taxon>Pleocyemata</taxon>
        <taxon>Astacidea</taxon>
        <taxon>Parastacoidea</taxon>
        <taxon>Parastacidae</taxon>
        <taxon>Cherax</taxon>
    </lineage>
</organism>
<dbReference type="PANTHER" id="PTHR10876:SF0">
    <property type="entry name" value="ZINC FINGER PROTEIN ZPR1"/>
    <property type="match status" value="1"/>
</dbReference>
<reference evidence="8 9" key="1">
    <citation type="journal article" date="2024" name="BMC Genomics">
        <title>Genome assembly of redclaw crayfish (Cherax quadricarinatus) provides insights into its immune adaptation and hypoxia tolerance.</title>
        <authorList>
            <person name="Liu Z."/>
            <person name="Zheng J."/>
            <person name="Li H."/>
            <person name="Fang K."/>
            <person name="Wang S."/>
            <person name="He J."/>
            <person name="Zhou D."/>
            <person name="Weng S."/>
            <person name="Chi M."/>
            <person name="Gu Z."/>
            <person name="He J."/>
            <person name="Li F."/>
            <person name="Wang M."/>
        </authorList>
    </citation>
    <scope>NUCLEOTIDE SEQUENCE [LARGE SCALE GENOMIC DNA]</scope>
    <source>
        <strain evidence="8">ZL_2023a</strain>
    </source>
</reference>
<dbReference type="InterPro" id="IPR042452">
    <property type="entry name" value="ZPR1_Znf1/2"/>
</dbReference>
<dbReference type="Gene3D" id="2.60.120.1040">
    <property type="entry name" value="ZPR1, A/B domain"/>
    <property type="match status" value="2"/>
</dbReference>
<dbReference type="EMBL" id="JARKIK010000077">
    <property type="protein sequence ID" value="KAK8727036.1"/>
    <property type="molecule type" value="Genomic_DNA"/>
</dbReference>
<evidence type="ECO:0000256" key="6">
    <source>
        <dbReference type="SAM" id="MobiDB-lite"/>
    </source>
</evidence>
<comment type="caution">
    <text evidence="8">The sequence shown here is derived from an EMBL/GenBank/DDBJ whole genome shotgun (WGS) entry which is preliminary data.</text>
</comment>
<comment type="similarity">
    <text evidence="1">Belongs to the ZPR1 family.</text>
</comment>
<dbReference type="InterPro" id="IPR004457">
    <property type="entry name" value="Znf_ZPR1"/>
</dbReference>
<evidence type="ECO:0000256" key="5">
    <source>
        <dbReference type="ARBA" id="ARBA00022833"/>
    </source>
</evidence>
<feature type="domain" description="Zinc finger ZPR1-type" evidence="7">
    <location>
        <begin position="25"/>
        <end position="182"/>
    </location>
</feature>
<accession>A0AAW0WIH6</accession>
<dbReference type="Pfam" id="PF03367">
    <property type="entry name" value="Zn_ribbon_ZPR1"/>
    <property type="match status" value="2"/>
</dbReference>
<keyword evidence="4" id="KW-0863">Zinc-finger</keyword>
<feature type="region of interest" description="Disordered" evidence="6">
    <location>
        <begin position="441"/>
        <end position="465"/>
    </location>
</feature>
<name>A0AAW0WIH6_CHEQU</name>
<evidence type="ECO:0000313" key="8">
    <source>
        <dbReference type="EMBL" id="KAK8727036.1"/>
    </source>
</evidence>
<proteinExistence type="inferred from homology"/>
<dbReference type="GO" id="GO:0005634">
    <property type="term" value="C:nucleus"/>
    <property type="evidence" value="ECO:0007669"/>
    <property type="project" value="TreeGrafter"/>
</dbReference>
<feature type="compositionally biased region" description="Polar residues" evidence="6">
    <location>
        <begin position="454"/>
        <end position="465"/>
    </location>
</feature>
<dbReference type="FunFam" id="2.60.120.1040:FF:000001">
    <property type="entry name" value="Zinc finger protein ZPR1"/>
    <property type="match status" value="1"/>
</dbReference>
<keyword evidence="9" id="KW-1185">Reference proteome</keyword>
<feature type="domain" description="Zinc finger ZPR1-type" evidence="7">
    <location>
        <begin position="258"/>
        <end position="417"/>
    </location>
</feature>
<dbReference type="AlphaFoldDB" id="A0AAW0WIH6"/>
<keyword evidence="2" id="KW-0479">Metal-binding</keyword>
<evidence type="ECO:0000256" key="4">
    <source>
        <dbReference type="ARBA" id="ARBA00022771"/>
    </source>
</evidence>